<dbReference type="AlphaFoldDB" id="A0A3M7RCB5"/>
<protein>
    <submittedName>
        <fullName evidence="8">Dynamin-binding-like</fullName>
    </submittedName>
</protein>
<sequence length="525" mass="61716">YAQNPEITNYIKNRIKIMKGISTDLSVIAIKPVQRVFKYPLFINRIIENLEKSDEEYLSYMELRDKMSKALDFINEYKRAQDLVAKYLNKPSVSNDLGSHSFTKKVQTFKKLKDRLSLQIYQSFGWTNLQINDEEFDKVESEYRNLENTLRNYFNDLNSFSVNLKSTLDFEKDIFNKLLFIFDNEFEKFYHFDTSANKHRNKFSKEYTDLLMGQVIRPVKRLLNALNGPDKLIKKRYDKQLDYQNALFERENKNLNDKDMENKLNRAKKDYQALNKQLIDELPMLSRSIFQVLLKSFKIFTFQTHKFIDEIHMTLKNDITASRIDLSRDFNLCRNSMASALNRLMSSFTDLNQTNEWPPSEPKILIQTQTEEERNKVLRTFAIDNIYMVTQRYIANVNLCQLSQNVNDIVGLKKPKSPSGDSNTWFVYNGKNEGFIPAVVLEPYKKYYKQNNLICFDDANCSGQMNYIAKFSLQGKTSNMINLIQGECYKLLDNKDLSGNCEWWLVEDKNGNIGYAPCNFLQLLN</sequence>
<evidence type="ECO:0000313" key="9">
    <source>
        <dbReference type="Proteomes" id="UP000276133"/>
    </source>
</evidence>
<dbReference type="SMART" id="SM00721">
    <property type="entry name" value="BAR"/>
    <property type="match status" value="1"/>
</dbReference>
<evidence type="ECO:0000313" key="8">
    <source>
        <dbReference type="EMBL" id="RNA21157.1"/>
    </source>
</evidence>
<dbReference type="Gene3D" id="1.20.900.10">
    <property type="entry name" value="Dbl homology (DH) domain"/>
    <property type="match status" value="1"/>
</dbReference>
<reference evidence="8 9" key="1">
    <citation type="journal article" date="2018" name="Sci. Rep.">
        <title>Genomic signatures of local adaptation to the degree of environmental predictability in rotifers.</title>
        <authorList>
            <person name="Franch-Gras L."/>
            <person name="Hahn C."/>
            <person name="Garcia-Roger E.M."/>
            <person name="Carmona M.J."/>
            <person name="Serra M."/>
            <person name="Gomez A."/>
        </authorList>
    </citation>
    <scope>NUCLEOTIDE SEQUENCE [LARGE SCALE GENOMIC DNA]</scope>
    <source>
        <strain evidence="8">HYR1</strain>
    </source>
</reference>
<accession>A0A3M7RCB5</accession>
<evidence type="ECO:0000259" key="6">
    <source>
        <dbReference type="PROSITE" id="PS50010"/>
    </source>
</evidence>
<feature type="coiled-coil region" evidence="4">
    <location>
        <begin position="250"/>
        <end position="281"/>
    </location>
</feature>
<keyword evidence="9" id="KW-1185">Reference proteome</keyword>
<gene>
    <name evidence="8" type="ORF">BpHYR1_039671</name>
</gene>
<dbReference type="InterPro" id="IPR027267">
    <property type="entry name" value="AH/BAR_dom_sf"/>
</dbReference>
<dbReference type="PANTHER" id="PTHR22834:SF20">
    <property type="entry name" value="SH3 DOMAIN-CONTAINING PROTEIN"/>
    <property type="match status" value="1"/>
</dbReference>
<dbReference type="InterPro" id="IPR001452">
    <property type="entry name" value="SH3_domain"/>
</dbReference>
<dbReference type="PROSITE" id="PS50002">
    <property type="entry name" value="SH3"/>
    <property type="match status" value="1"/>
</dbReference>
<name>A0A3M7RCB5_BRAPC</name>
<dbReference type="Gene3D" id="1.20.1270.60">
    <property type="entry name" value="Arfaptin homology (AH) domain/BAR domain"/>
    <property type="match status" value="1"/>
</dbReference>
<evidence type="ECO:0000256" key="1">
    <source>
        <dbReference type="ARBA" id="ARBA00022443"/>
    </source>
</evidence>
<dbReference type="PROSITE" id="PS50010">
    <property type="entry name" value="DH_2"/>
    <property type="match status" value="1"/>
</dbReference>
<dbReference type="SUPFAM" id="SSF50044">
    <property type="entry name" value="SH3-domain"/>
    <property type="match status" value="2"/>
</dbReference>
<organism evidence="8 9">
    <name type="scientific">Brachionus plicatilis</name>
    <name type="common">Marine rotifer</name>
    <name type="synonym">Brachionus muelleri</name>
    <dbReference type="NCBI Taxonomy" id="10195"/>
    <lineage>
        <taxon>Eukaryota</taxon>
        <taxon>Metazoa</taxon>
        <taxon>Spiralia</taxon>
        <taxon>Gnathifera</taxon>
        <taxon>Rotifera</taxon>
        <taxon>Eurotatoria</taxon>
        <taxon>Monogononta</taxon>
        <taxon>Pseudotrocha</taxon>
        <taxon>Ploima</taxon>
        <taxon>Brachionidae</taxon>
        <taxon>Brachionus</taxon>
    </lineage>
</organism>
<evidence type="ECO:0000259" key="7">
    <source>
        <dbReference type="PROSITE" id="PS51021"/>
    </source>
</evidence>
<dbReference type="PROSITE" id="PS51021">
    <property type="entry name" value="BAR"/>
    <property type="match status" value="1"/>
</dbReference>
<evidence type="ECO:0000256" key="3">
    <source>
        <dbReference type="PROSITE-ProRule" id="PRU00192"/>
    </source>
</evidence>
<feature type="non-terminal residue" evidence="8">
    <location>
        <position position="1"/>
    </location>
</feature>
<dbReference type="InterPro" id="IPR051492">
    <property type="entry name" value="Dynamin-Rho_GEF"/>
</dbReference>
<keyword evidence="1 3" id="KW-0728">SH3 domain</keyword>
<feature type="domain" description="BAR" evidence="7">
    <location>
        <begin position="121"/>
        <end position="357"/>
    </location>
</feature>
<dbReference type="Proteomes" id="UP000276133">
    <property type="component" value="Unassembled WGS sequence"/>
</dbReference>
<dbReference type="EMBL" id="REGN01003718">
    <property type="protein sequence ID" value="RNA21157.1"/>
    <property type="molecule type" value="Genomic_DNA"/>
</dbReference>
<dbReference type="Gene3D" id="2.30.30.40">
    <property type="entry name" value="SH3 Domains"/>
    <property type="match status" value="2"/>
</dbReference>
<dbReference type="InterPro" id="IPR035899">
    <property type="entry name" value="DBL_dom_sf"/>
</dbReference>
<dbReference type="SMART" id="SM00326">
    <property type="entry name" value="SH3"/>
    <property type="match status" value="1"/>
</dbReference>
<feature type="domain" description="SH3" evidence="5">
    <location>
        <begin position="462"/>
        <end position="525"/>
    </location>
</feature>
<comment type="caution">
    <text evidence="8">The sequence shown here is derived from an EMBL/GenBank/DDBJ whole genome shotgun (WGS) entry which is preliminary data.</text>
</comment>
<dbReference type="InterPro" id="IPR000219">
    <property type="entry name" value="DH_dom"/>
</dbReference>
<dbReference type="Pfam" id="PF00621">
    <property type="entry name" value="RhoGEF"/>
    <property type="match status" value="1"/>
</dbReference>
<keyword evidence="2" id="KW-0344">Guanine-nucleotide releasing factor</keyword>
<evidence type="ECO:0000256" key="2">
    <source>
        <dbReference type="ARBA" id="ARBA00022658"/>
    </source>
</evidence>
<dbReference type="GO" id="GO:0005737">
    <property type="term" value="C:cytoplasm"/>
    <property type="evidence" value="ECO:0007669"/>
    <property type="project" value="InterPro"/>
</dbReference>
<dbReference type="SUPFAM" id="SSF103657">
    <property type="entry name" value="BAR/IMD domain-like"/>
    <property type="match status" value="1"/>
</dbReference>
<proteinExistence type="predicted"/>
<dbReference type="OrthoDB" id="6244550at2759"/>
<dbReference type="SUPFAM" id="SSF48065">
    <property type="entry name" value="DBL homology domain (DH-domain)"/>
    <property type="match status" value="1"/>
</dbReference>
<dbReference type="STRING" id="10195.A0A3M7RCB5"/>
<feature type="domain" description="DH" evidence="6">
    <location>
        <begin position="1"/>
        <end position="77"/>
    </location>
</feature>
<evidence type="ECO:0000259" key="5">
    <source>
        <dbReference type="PROSITE" id="PS50002"/>
    </source>
</evidence>
<dbReference type="InterPro" id="IPR004148">
    <property type="entry name" value="BAR_dom"/>
</dbReference>
<evidence type="ECO:0000256" key="4">
    <source>
        <dbReference type="SAM" id="Coils"/>
    </source>
</evidence>
<keyword evidence="4" id="KW-0175">Coiled coil</keyword>
<dbReference type="InterPro" id="IPR036028">
    <property type="entry name" value="SH3-like_dom_sf"/>
</dbReference>
<dbReference type="PANTHER" id="PTHR22834">
    <property type="entry name" value="NUCLEAR FUSION PROTEIN FUS2"/>
    <property type="match status" value="1"/>
</dbReference>
<feature type="coiled-coil region" evidence="4">
    <location>
        <begin position="129"/>
        <end position="156"/>
    </location>
</feature>
<dbReference type="GO" id="GO:0005085">
    <property type="term" value="F:guanyl-nucleotide exchange factor activity"/>
    <property type="evidence" value="ECO:0007669"/>
    <property type="project" value="UniProtKB-KW"/>
</dbReference>